<accession>A0AC34FZM9</accession>
<organism evidence="1 2">
    <name type="scientific">Panagrolaimus sp. ES5</name>
    <dbReference type="NCBI Taxonomy" id="591445"/>
    <lineage>
        <taxon>Eukaryota</taxon>
        <taxon>Metazoa</taxon>
        <taxon>Ecdysozoa</taxon>
        <taxon>Nematoda</taxon>
        <taxon>Chromadorea</taxon>
        <taxon>Rhabditida</taxon>
        <taxon>Tylenchina</taxon>
        <taxon>Panagrolaimomorpha</taxon>
        <taxon>Panagrolaimoidea</taxon>
        <taxon>Panagrolaimidae</taxon>
        <taxon>Panagrolaimus</taxon>
    </lineage>
</organism>
<evidence type="ECO:0000313" key="2">
    <source>
        <dbReference type="WBParaSite" id="ES5_v2.g22302.t1"/>
    </source>
</evidence>
<protein>
    <submittedName>
        <fullName evidence="2">Uncharacterized protein</fullName>
    </submittedName>
</protein>
<evidence type="ECO:0000313" key="1">
    <source>
        <dbReference type="Proteomes" id="UP000887579"/>
    </source>
</evidence>
<dbReference type="WBParaSite" id="ES5_v2.g22302.t1">
    <property type="protein sequence ID" value="ES5_v2.g22302.t1"/>
    <property type="gene ID" value="ES5_v2.g22302"/>
</dbReference>
<name>A0AC34FZM9_9BILA</name>
<reference evidence="2" key="1">
    <citation type="submission" date="2022-11" db="UniProtKB">
        <authorList>
            <consortium name="WormBaseParasite"/>
        </authorList>
    </citation>
    <scope>IDENTIFICATION</scope>
</reference>
<proteinExistence type="predicted"/>
<sequence length="82" mass="9464">MIPSLAFLPPDQRSFGFTTLTTVIRQKFGNQMDELLDYFEDTYVGRLNAYGSRRAPRILIAHWNVFMRAADDMPRTGNSYEA</sequence>
<dbReference type="Proteomes" id="UP000887579">
    <property type="component" value="Unplaced"/>
</dbReference>